<sequence length="499" mass="58563">MPPKRKKVGRPPIKKLEKMAESLNNKNVRMSPVQYDCDLCSKSFVTTVGLKRHKKFCKRKVDVDINHTGDLKKLITAQKICNSVFTRKDNLMIHLRHHLKAKPYKCKVCSFETDKHKKLLTHARNKHSEKVFQCDHCGKITKSRMAIAKHLKTHGEKEFACDLCGYMTHTLEVMQRHVLRHTSDKPFKCPQCPRSFIQQCQLRTHVISHEGTICSHCGEKFPTQHSLVLHLRSLEGLDPLYCPFSDCRHSKVPFAYDHALEKHLLIHNEKSYMCPLCPKKFHMEVNLKRHLTIHTLDRPRRCLYCAASRAYIRGEMLVRHVRSRHPEIFKEHLTSVRQVLGFNDTEVRVRKCEIESMILRLDALENHVLQETRLGQDLYGGIEYVKESKEKDKMEVEYNPLMSEEELTENLRQLLAQLIDEKTLKYFGWPKESVDEVLEKVIEQCGQRAADRNRWSRVQCLRENTKYLFLHVIEDKTIARMLSTYTIDQVVRHILNVSQ</sequence>
<proteinExistence type="predicted"/>
<dbReference type="PANTHER" id="PTHR24404:SF110">
    <property type="entry name" value="C2H2-TYPE DOMAIN-CONTAINING PROTEIN"/>
    <property type="match status" value="1"/>
</dbReference>
<dbReference type="Pfam" id="PF13912">
    <property type="entry name" value="zf-C2H2_6"/>
    <property type="match status" value="1"/>
</dbReference>
<keyword evidence="11" id="KW-1185">Reference proteome</keyword>
<keyword evidence="6" id="KW-0238">DNA-binding</keyword>
<dbReference type="InterPro" id="IPR050589">
    <property type="entry name" value="Ikaros_C2H2-ZF"/>
</dbReference>
<dbReference type="Proteomes" id="UP000299102">
    <property type="component" value="Unassembled WGS sequence"/>
</dbReference>
<dbReference type="AlphaFoldDB" id="A0A4C1UEA9"/>
<comment type="caution">
    <text evidence="10">The sequence shown here is derived from an EMBL/GenBank/DDBJ whole genome shotgun (WGS) entry which is preliminary data.</text>
</comment>
<evidence type="ECO:0000259" key="9">
    <source>
        <dbReference type="PROSITE" id="PS50157"/>
    </source>
</evidence>
<evidence type="ECO:0000256" key="3">
    <source>
        <dbReference type="ARBA" id="ARBA00022737"/>
    </source>
</evidence>
<evidence type="ECO:0000256" key="4">
    <source>
        <dbReference type="ARBA" id="ARBA00022771"/>
    </source>
</evidence>
<evidence type="ECO:0000256" key="7">
    <source>
        <dbReference type="ARBA" id="ARBA00023242"/>
    </source>
</evidence>
<dbReference type="GO" id="GO:0000978">
    <property type="term" value="F:RNA polymerase II cis-regulatory region sequence-specific DNA binding"/>
    <property type="evidence" value="ECO:0007669"/>
    <property type="project" value="TreeGrafter"/>
</dbReference>
<comment type="subcellular location">
    <subcellularLocation>
        <location evidence="1">Nucleus</location>
    </subcellularLocation>
</comment>
<feature type="domain" description="C2H2-type" evidence="9">
    <location>
        <begin position="75"/>
        <end position="103"/>
    </location>
</feature>
<feature type="domain" description="C2H2-type" evidence="9">
    <location>
        <begin position="159"/>
        <end position="186"/>
    </location>
</feature>
<keyword evidence="3" id="KW-0677">Repeat</keyword>
<keyword evidence="2" id="KW-0479">Metal-binding</keyword>
<dbReference type="PROSITE" id="PS50157">
    <property type="entry name" value="ZINC_FINGER_C2H2_2"/>
    <property type="match status" value="7"/>
</dbReference>
<dbReference type="InterPro" id="IPR036236">
    <property type="entry name" value="Znf_C2H2_sf"/>
</dbReference>
<gene>
    <name evidence="10" type="primary">Zfp26</name>
    <name evidence="10" type="ORF">EVAR_9410_1</name>
</gene>
<evidence type="ECO:0000313" key="11">
    <source>
        <dbReference type="Proteomes" id="UP000299102"/>
    </source>
</evidence>
<dbReference type="SUPFAM" id="SSF57667">
    <property type="entry name" value="beta-beta-alpha zinc fingers"/>
    <property type="match status" value="4"/>
</dbReference>
<feature type="domain" description="C2H2-type" evidence="9">
    <location>
        <begin position="212"/>
        <end position="239"/>
    </location>
</feature>
<protein>
    <submittedName>
        <fullName evidence="10">Zinc finger protein 26</fullName>
    </submittedName>
</protein>
<evidence type="ECO:0000256" key="2">
    <source>
        <dbReference type="ARBA" id="ARBA00022723"/>
    </source>
</evidence>
<feature type="domain" description="C2H2-type" evidence="9">
    <location>
        <begin position="35"/>
        <end position="72"/>
    </location>
</feature>
<evidence type="ECO:0000313" key="10">
    <source>
        <dbReference type="EMBL" id="GBP24312.1"/>
    </source>
</evidence>
<dbReference type="STRING" id="151549.A0A4C1UEA9"/>
<evidence type="ECO:0000256" key="1">
    <source>
        <dbReference type="ARBA" id="ARBA00004123"/>
    </source>
</evidence>
<dbReference type="SMART" id="SM00355">
    <property type="entry name" value="ZnF_C2H2"/>
    <property type="match status" value="10"/>
</dbReference>
<evidence type="ECO:0000256" key="5">
    <source>
        <dbReference type="ARBA" id="ARBA00022833"/>
    </source>
</evidence>
<dbReference type="EMBL" id="BGZK01000160">
    <property type="protein sequence ID" value="GBP24312.1"/>
    <property type="molecule type" value="Genomic_DNA"/>
</dbReference>
<dbReference type="GO" id="GO:0005634">
    <property type="term" value="C:nucleus"/>
    <property type="evidence" value="ECO:0007669"/>
    <property type="project" value="UniProtKB-SubCell"/>
</dbReference>
<dbReference type="PANTHER" id="PTHR24404">
    <property type="entry name" value="ZINC FINGER PROTEIN"/>
    <property type="match status" value="1"/>
</dbReference>
<dbReference type="Gene3D" id="3.30.160.60">
    <property type="entry name" value="Classic Zinc Finger"/>
    <property type="match status" value="5"/>
</dbReference>
<dbReference type="PROSITE" id="PS00028">
    <property type="entry name" value="ZINC_FINGER_C2H2_1"/>
    <property type="match status" value="2"/>
</dbReference>
<dbReference type="GO" id="GO:0003700">
    <property type="term" value="F:DNA-binding transcription factor activity"/>
    <property type="evidence" value="ECO:0007669"/>
    <property type="project" value="TreeGrafter"/>
</dbReference>
<evidence type="ECO:0000256" key="6">
    <source>
        <dbReference type="ARBA" id="ARBA00023125"/>
    </source>
</evidence>
<dbReference type="OrthoDB" id="654211at2759"/>
<dbReference type="InterPro" id="IPR013087">
    <property type="entry name" value="Znf_C2H2_type"/>
</dbReference>
<feature type="domain" description="C2H2-type" evidence="9">
    <location>
        <begin position="272"/>
        <end position="299"/>
    </location>
</feature>
<keyword evidence="4 8" id="KW-0863">Zinc-finger</keyword>
<dbReference type="Pfam" id="PF00096">
    <property type="entry name" value="zf-C2H2"/>
    <property type="match status" value="4"/>
</dbReference>
<dbReference type="GO" id="GO:0008270">
    <property type="term" value="F:zinc ion binding"/>
    <property type="evidence" value="ECO:0007669"/>
    <property type="project" value="UniProtKB-KW"/>
</dbReference>
<feature type="domain" description="C2H2-type" evidence="9">
    <location>
        <begin position="187"/>
        <end position="211"/>
    </location>
</feature>
<keyword evidence="7" id="KW-0539">Nucleus</keyword>
<reference evidence="10 11" key="1">
    <citation type="journal article" date="2019" name="Commun. Biol.">
        <title>The bagworm genome reveals a unique fibroin gene that provides high tensile strength.</title>
        <authorList>
            <person name="Kono N."/>
            <person name="Nakamura H."/>
            <person name="Ohtoshi R."/>
            <person name="Tomita M."/>
            <person name="Numata K."/>
            <person name="Arakawa K."/>
        </authorList>
    </citation>
    <scope>NUCLEOTIDE SEQUENCE [LARGE SCALE GENOMIC DNA]</scope>
</reference>
<feature type="domain" description="C2H2-type" evidence="9">
    <location>
        <begin position="132"/>
        <end position="159"/>
    </location>
</feature>
<organism evidence="10 11">
    <name type="scientific">Eumeta variegata</name>
    <name type="common">Bagworm moth</name>
    <name type="synonym">Eumeta japonica</name>
    <dbReference type="NCBI Taxonomy" id="151549"/>
    <lineage>
        <taxon>Eukaryota</taxon>
        <taxon>Metazoa</taxon>
        <taxon>Ecdysozoa</taxon>
        <taxon>Arthropoda</taxon>
        <taxon>Hexapoda</taxon>
        <taxon>Insecta</taxon>
        <taxon>Pterygota</taxon>
        <taxon>Neoptera</taxon>
        <taxon>Endopterygota</taxon>
        <taxon>Lepidoptera</taxon>
        <taxon>Glossata</taxon>
        <taxon>Ditrysia</taxon>
        <taxon>Tineoidea</taxon>
        <taxon>Psychidae</taxon>
        <taxon>Oiketicinae</taxon>
        <taxon>Eumeta</taxon>
    </lineage>
</organism>
<name>A0A4C1UEA9_EUMVA</name>
<keyword evidence="5" id="KW-0862">Zinc</keyword>
<evidence type="ECO:0000256" key="8">
    <source>
        <dbReference type="PROSITE-ProRule" id="PRU00042"/>
    </source>
</evidence>
<accession>A0A4C1UEA9</accession>
<dbReference type="GO" id="GO:0006357">
    <property type="term" value="P:regulation of transcription by RNA polymerase II"/>
    <property type="evidence" value="ECO:0007669"/>
    <property type="project" value="TreeGrafter"/>
</dbReference>
<dbReference type="FunFam" id="3.30.160.60:FF:000065">
    <property type="entry name" value="B-cell CLL/lymphoma 6, member B"/>
    <property type="match status" value="1"/>
</dbReference>